<sequence length="256" mass="30122">MDIMPSNEKYILTLNEEQLRDYFKVHLDCPLSVRPGERYHLLQDELIWLWKDVCSVHEINAEAKYIFDDDEERDFQLDEDDFDELKPLAINLSYWIEKAKNDFSERAKSITSMMADSSIYEKHFPHKKMTVTDLKKLAIRKSAGYFYHDISVMELDDILIKTIKPFFKQIIVSETIRYGVRCNKQMGVTDEGDESQYILIEINKSSAVSHAYPCSEEKAKSCQTLKEKIGDQIFYDEEEGERNPEEVIEIKLYTEL</sequence>
<comment type="caution">
    <text evidence="1">The sequence shown here is derived from an EMBL/GenBank/DDBJ whole genome shotgun (WGS) entry which is preliminary data.</text>
</comment>
<evidence type="ECO:0000313" key="3">
    <source>
        <dbReference type="Proteomes" id="UP000184216"/>
    </source>
</evidence>
<proteinExistence type="predicted"/>
<gene>
    <name evidence="1" type="ORF">B0A72_09755</name>
    <name evidence="2" type="ORF">SAMN05444387_3729</name>
</gene>
<dbReference type="Proteomes" id="UP000198431">
    <property type="component" value="Unassembled WGS sequence"/>
</dbReference>
<keyword evidence="3" id="KW-1185">Reference proteome</keyword>
<evidence type="ECO:0000313" key="1">
    <source>
        <dbReference type="EMBL" id="OXB06260.1"/>
    </source>
</evidence>
<dbReference type="RefSeq" id="WP_073397215.1">
    <property type="nucleotide sequence ID" value="NZ_FRBX01000005.1"/>
</dbReference>
<protein>
    <submittedName>
        <fullName evidence="1">Uncharacterized protein</fullName>
    </submittedName>
</protein>
<accession>A0AB36P413</accession>
<evidence type="ECO:0000313" key="2">
    <source>
        <dbReference type="EMBL" id="SHM99588.1"/>
    </source>
</evidence>
<name>A0AB36P413_9FLAO</name>
<reference evidence="1 4" key="1">
    <citation type="submission" date="2016-11" db="EMBL/GenBank/DDBJ databases">
        <title>Whole genomes of Flavobacteriaceae.</title>
        <authorList>
            <person name="Stine C."/>
            <person name="Li C."/>
            <person name="Tadesse D."/>
        </authorList>
    </citation>
    <scope>NUCLEOTIDE SEQUENCE [LARGE SCALE GENOMIC DNA]</scope>
    <source>
        <strain evidence="1 4">ATCC 19366</strain>
    </source>
</reference>
<dbReference type="Proteomes" id="UP000184216">
    <property type="component" value="Unassembled WGS sequence"/>
</dbReference>
<reference evidence="2 3" key="2">
    <citation type="submission" date="2016-11" db="EMBL/GenBank/DDBJ databases">
        <authorList>
            <person name="Varghese N."/>
            <person name="Submissions S."/>
        </authorList>
    </citation>
    <scope>NUCLEOTIDE SEQUENCE [LARGE SCALE GENOMIC DNA]</scope>
    <source>
        <strain evidence="2 3">DSM 6368</strain>
    </source>
</reference>
<dbReference type="AlphaFoldDB" id="A0AB36P413"/>
<dbReference type="EMBL" id="MUHB01000007">
    <property type="protein sequence ID" value="OXB06260.1"/>
    <property type="molecule type" value="Genomic_DNA"/>
</dbReference>
<organism evidence="1 4">
    <name type="scientific">Flavobacterium pectinovorum</name>
    <dbReference type="NCBI Taxonomy" id="29533"/>
    <lineage>
        <taxon>Bacteria</taxon>
        <taxon>Pseudomonadati</taxon>
        <taxon>Bacteroidota</taxon>
        <taxon>Flavobacteriia</taxon>
        <taxon>Flavobacteriales</taxon>
        <taxon>Flavobacteriaceae</taxon>
        <taxon>Flavobacterium</taxon>
    </lineage>
</organism>
<evidence type="ECO:0000313" key="4">
    <source>
        <dbReference type="Proteomes" id="UP000198431"/>
    </source>
</evidence>
<dbReference type="EMBL" id="FRBX01000005">
    <property type="protein sequence ID" value="SHM99588.1"/>
    <property type="molecule type" value="Genomic_DNA"/>
</dbReference>